<keyword evidence="7 8" id="KW-0802">TPR repeat</keyword>
<feature type="domain" description="O-GlcNAc transferase C-terminal" evidence="10">
    <location>
        <begin position="572"/>
        <end position="717"/>
    </location>
</feature>
<feature type="repeat" description="TPR" evidence="8">
    <location>
        <begin position="359"/>
        <end position="392"/>
    </location>
</feature>
<feature type="repeat" description="TPR" evidence="8">
    <location>
        <begin position="189"/>
        <end position="222"/>
    </location>
</feature>
<keyword evidence="4" id="KW-0328">Glycosyltransferase</keyword>
<name>I3Y7E9_THIV6</name>
<proteinExistence type="inferred from homology"/>
<dbReference type="HOGENOM" id="CLU_001721_4_0_6"/>
<evidence type="ECO:0000313" key="12">
    <source>
        <dbReference type="Proteomes" id="UP000006062"/>
    </source>
</evidence>
<evidence type="ECO:0000256" key="4">
    <source>
        <dbReference type="ARBA" id="ARBA00022676"/>
    </source>
</evidence>
<feature type="repeat" description="TPR" evidence="8">
    <location>
        <begin position="155"/>
        <end position="188"/>
    </location>
</feature>
<dbReference type="SMART" id="SM00028">
    <property type="entry name" value="TPR"/>
    <property type="match status" value="13"/>
</dbReference>
<dbReference type="UniPathway" id="UPA00378"/>
<dbReference type="InterPro" id="IPR019734">
    <property type="entry name" value="TPR_rpt"/>
</dbReference>
<dbReference type="SUPFAM" id="SSF48452">
    <property type="entry name" value="TPR-like"/>
    <property type="match status" value="2"/>
</dbReference>
<dbReference type="RefSeq" id="WP_014777405.1">
    <property type="nucleotide sequence ID" value="NC_018012.1"/>
</dbReference>
<dbReference type="Pfam" id="PF13424">
    <property type="entry name" value="TPR_12"/>
    <property type="match status" value="2"/>
</dbReference>
<gene>
    <name evidence="11" type="ordered locus">Thivi_0879</name>
</gene>
<evidence type="ECO:0000256" key="3">
    <source>
        <dbReference type="ARBA" id="ARBA00011970"/>
    </source>
</evidence>
<dbReference type="EMBL" id="CP003154">
    <property type="protein sequence ID" value="AFL72917.1"/>
    <property type="molecule type" value="Genomic_DNA"/>
</dbReference>
<evidence type="ECO:0000256" key="1">
    <source>
        <dbReference type="ARBA" id="ARBA00004922"/>
    </source>
</evidence>
<evidence type="ECO:0000256" key="8">
    <source>
        <dbReference type="PROSITE-ProRule" id="PRU00339"/>
    </source>
</evidence>
<dbReference type="InterPro" id="IPR011990">
    <property type="entry name" value="TPR-like_helical_dom_sf"/>
</dbReference>
<feature type="region of interest" description="Disordered" evidence="9">
    <location>
        <begin position="98"/>
        <end position="124"/>
    </location>
</feature>
<dbReference type="PROSITE" id="PS50293">
    <property type="entry name" value="TPR_REGION"/>
    <property type="match status" value="7"/>
</dbReference>
<evidence type="ECO:0000259" key="10">
    <source>
        <dbReference type="Pfam" id="PF13844"/>
    </source>
</evidence>
<feature type="repeat" description="TPR" evidence="8">
    <location>
        <begin position="325"/>
        <end position="358"/>
    </location>
</feature>
<dbReference type="Pfam" id="PF13844">
    <property type="entry name" value="Glyco_transf_41"/>
    <property type="match status" value="2"/>
</dbReference>
<dbReference type="InterPro" id="IPR051939">
    <property type="entry name" value="Glycosyltr_41/O-GlcNAc_trsf"/>
</dbReference>
<feature type="repeat" description="TPR" evidence="8">
    <location>
        <begin position="291"/>
        <end position="324"/>
    </location>
</feature>
<evidence type="ECO:0000256" key="9">
    <source>
        <dbReference type="SAM" id="MobiDB-lite"/>
    </source>
</evidence>
<evidence type="ECO:0000313" key="11">
    <source>
        <dbReference type="EMBL" id="AFL72917.1"/>
    </source>
</evidence>
<dbReference type="AlphaFoldDB" id="I3Y7E9"/>
<organism evidence="11 12">
    <name type="scientific">Thiocystis violascens (strain ATCC 17096 / DSM 198 / 6111)</name>
    <name type="common">Chromatium violascens</name>
    <dbReference type="NCBI Taxonomy" id="765911"/>
    <lineage>
        <taxon>Bacteria</taxon>
        <taxon>Pseudomonadati</taxon>
        <taxon>Pseudomonadota</taxon>
        <taxon>Gammaproteobacteria</taxon>
        <taxon>Chromatiales</taxon>
        <taxon>Chromatiaceae</taxon>
        <taxon>Thiocystis</taxon>
    </lineage>
</organism>
<evidence type="ECO:0000256" key="6">
    <source>
        <dbReference type="ARBA" id="ARBA00022737"/>
    </source>
</evidence>
<protein>
    <recommendedName>
        <fullName evidence="3">protein O-GlcNAc transferase</fullName>
        <ecNumber evidence="3">2.4.1.255</ecNumber>
    </recommendedName>
</protein>
<dbReference type="Proteomes" id="UP000006062">
    <property type="component" value="Chromosome"/>
</dbReference>
<dbReference type="STRING" id="765911.Thivi_0879"/>
<keyword evidence="12" id="KW-1185">Reference proteome</keyword>
<dbReference type="EC" id="2.4.1.255" evidence="3"/>
<comment type="pathway">
    <text evidence="1">Protein modification; protein glycosylation.</text>
</comment>
<dbReference type="Gene3D" id="1.25.40.10">
    <property type="entry name" value="Tetratricopeptide repeat domain"/>
    <property type="match status" value="5"/>
</dbReference>
<dbReference type="Pfam" id="PF13432">
    <property type="entry name" value="TPR_16"/>
    <property type="match status" value="2"/>
</dbReference>
<feature type="domain" description="O-GlcNAc transferase C-terminal" evidence="10">
    <location>
        <begin position="764"/>
        <end position="915"/>
    </location>
</feature>
<reference evidence="11 12" key="1">
    <citation type="submission" date="2012-06" db="EMBL/GenBank/DDBJ databases">
        <title>Complete sequence of Thiocystis violascens DSM 198.</title>
        <authorList>
            <consortium name="US DOE Joint Genome Institute"/>
            <person name="Lucas S."/>
            <person name="Han J."/>
            <person name="Lapidus A."/>
            <person name="Cheng J.-F."/>
            <person name="Goodwin L."/>
            <person name="Pitluck S."/>
            <person name="Peters L."/>
            <person name="Ovchinnikova G."/>
            <person name="Teshima H."/>
            <person name="Detter J.C."/>
            <person name="Han C."/>
            <person name="Tapia R."/>
            <person name="Land M."/>
            <person name="Hauser L."/>
            <person name="Kyrpides N."/>
            <person name="Ivanova N."/>
            <person name="Pagani I."/>
            <person name="Vogl K."/>
            <person name="Liu Z."/>
            <person name="Frigaard N.-U."/>
            <person name="Bryant D."/>
            <person name="Woyke T."/>
        </authorList>
    </citation>
    <scope>NUCLEOTIDE SEQUENCE [LARGE SCALE GENOMIC DNA]</scope>
    <source>
        <strain evidence="12">ATCC 17096 / DSM 198 / 6111</strain>
    </source>
</reference>
<dbReference type="PROSITE" id="PS50005">
    <property type="entry name" value="TPR"/>
    <property type="match status" value="11"/>
</dbReference>
<feature type="repeat" description="TPR" evidence="8">
    <location>
        <begin position="393"/>
        <end position="426"/>
    </location>
</feature>
<feature type="repeat" description="TPR" evidence="8">
    <location>
        <begin position="223"/>
        <end position="256"/>
    </location>
</feature>
<dbReference type="PANTHER" id="PTHR44835:SF1">
    <property type="entry name" value="PROTEIN O-GLCNAC TRANSFERASE"/>
    <property type="match status" value="1"/>
</dbReference>
<feature type="repeat" description="TPR" evidence="8">
    <location>
        <begin position="461"/>
        <end position="494"/>
    </location>
</feature>
<dbReference type="PANTHER" id="PTHR44835">
    <property type="entry name" value="UDP-N-ACETYLGLUCOSAMINE--PEPTIDE N-ACETYLGLUCOSAMINYLTRANSFERASE SPINDLY-RELATED"/>
    <property type="match status" value="1"/>
</dbReference>
<evidence type="ECO:0000256" key="5">
    <source>
        <dbReference type="ARBA" id="ARBA00022679"/>
    </source>
</evidence>
<evidence type="ECO:0000256" key="7">
    <source>
        <dbReference type="ARBA" id="ARBA00022803"/>
    </source>
</evidence>
<dbReference type="GO" id="GO:0097363">
    <property type="term" value="F:protein O-acetylglucosaminyltransferase activity"/>
    <property type="evidence" value="ECO:0007669"/>
    <property type="project" value="UniProtKB-EC"/>
</dbReference>
<dbReference type="Gene3D" id="3.40.50.11380">
    <property type="match status" value="1"/>
</dbReference>
<dbReference type="Gene3D" id="3.40.50.2000">
    <property type="entry name" value="Glycogen Phosphorylase B"/>
    <property type="match status" value="1"/>
</dbReference>
<keyword evidence="5 11" id="KW-0808">Transferase</keyword>
<dbReference type="Pfam" id="PF13414">
    <property type="entry name" value="TPR_11"/>
    <property type="match status" value="2"/>
</dbReference>
<evidence type="ECO:0000256" key="2">
    <source>
        <dbReference type="ARBA" id="ARBA00005386"/>
    </source>
</evidence>
<sequence>MTDETADTTALLREALAHHQAGRLEVAENLYRAALAIDAGTGDAYSYLGLIEIARGRNDAAIINLRLALERAPERHANWLSQVETLLEPSRHEEARLAMDRARSHDSNSAAVRPRSPRTSSPAERDALVALFGRGRLNEAQASARRLATRYPDDAFGWKVLGIVLLECGQARDAQVQLERALDLDPKDAAVLNSLGNAFKILGRLDDALDHYTRALRISPRFAEAHNNRGGTLLSLGHLEEALTSLRDAIALKADFAEAHHNLGQVLAEQGRFDEAVASYRQAGLLNPDLAGLQHSLGLAFYRLGRLDEALASLSLAARSEPDQAGVLSDQGNILRELGRFEEARDSYRRALAIDPANALAHTNLGNLLRELGHLDEALEHHAAALRIAPDYAEGYCNAGLVLQDLGRLEEARAHYSQALSINPNLAQAHGNLGNYWQELKRCHEALECYRRALAIEPRFAEAHNNMGLVLLEQGNFDEARERFEQALSIRPDYVDAYLNLGTCHGRVGRYDKALDCFDRALRISPDLATLKPGLVKVHNAFLFILNYHPDKSAEEIYAAYRAFDHAFGEPHRVGWRAHANVRDSRRRLRIGYVSPDFRAHSARGFLEPLLANHDRNEIEVTAYAELTQEDEVTARYRGYVDRWVATRGVSDDVLAERIRADGIDILVDLAGHTANNRLGVFVRRPAPVSVSWMVGYGYTTGLSAIDYFLADEAMVPPGSEGLFAEQPWRLPVPALVYRPAERMGDAGALPARDFGNLSFVTLSRAVRINHRTVRVWSALLQRLPGARLAIDSKDFETKRAQSDMCKRFAAHGIAPERLLIGCHSPPWDLLRHMDIGLDCFPHNSGTTLIESLYMGVPFVTLAGRPSVGRIGSTMLAGAGLGEWIAHSEDEYIEKAVALASDLDRLAALRAGLRTRLEAGPWRDEAGFARRVEAAYREMWRRWCAGVGANSCAPTRPIAFDSGEAIRPDKGA</sequence>
<dbReference type="InterPro" id="IPR029489">
    <property type="entry name" value="OGT/SEC/SPY_C"/>
</dbReference>
<dbReference type="eggNOG" id="COG3914">
    <property type="taxonomic scope" value="Bacteria"/>
</dbReference>
<feature type="repeat" description="TPR" evidence="8">
    <location>
        <begin position="427"/>
        <end position="460"/>
    </location>
</feature>
<feature type="repeat" description="TPR" evidence="8">
    <location>
        <begin position="495"/>
        <end position="528"/>
    </location>
</feature>
<dbReference type="KEGG" id="tvi:Thivi_0879"/>
<keyword evidence="6" id="KW-0677">Repeat</keyword>
<feature type="repeat" description="TPR" evidence="8">
    <location>
        <begin position="257"/>
        <end position="290"/>
    </location>
</feature>
<dbReference type="eggNOG" id="COG0457">
    <property type="taxonomic scope" value="Bacteria"/>
</dbReference>
<dbReference type="OrthoDB" id="7058953at2"/>
<accession>I3Y7E9</accession>
<comment type="similarity">
    <text evidence="2">Belongs to the glycosyltransferase 41 family. O-GlcNAc transferase subfamily.</text>
</comment>